<reference evidence="2" key="1">
    <citation type="journal article" date="2023" name="BMC Genomics">
        <title>Chromosome-level genome assemblies of Cutaneotrichosporon spp. (Trichosporonales, Basidiomycota) reveal imbalanced evolution between nucleotide sequences and chromosome synteny.</title>
        <authorList>
            <person name="Kobayashi Y."/>
            <person name="Kayamori A."/>
            <person name="Aoki K."/>
            <person name="Shiwa Y."/>
            <person name="Matsutani M."/>
            <person name="Fujita N."/>
            <person name="Sugita T."/>
            <person name="Iwasaki W."/>
            <person name="Tanaka N."/>
            <person name="Takashima M."/>
        </authorList>
    </citation>
    <scope>NUCLEOTIDE SEQUENCE</scope>
    <source>
        <strain evidence="2">HIS019</strain>
    </source>
</reference>
<organism evidence="2 3">
    <name type="scientific">Cutaneotrichosporon cavernicola</name>
    <dbReference type="NCBI Taxonomy" id="279322"/>
    <lineage>
        <taxon>Eukaryota</taxon>
        <taxon>Fungi</taxon>
        <taxon>Dikarya</taxon>
        <taxon>Basidiomycota</taxon>
        <taxon>Agaricomycotina</taxon>
        <taxon>Tremellomycetes</taxon>
        <taxon>Trichosporonales</taxon>
        <taxon>Trichosporonaceae</taxon>
        <taxon>Cutaneotrichosporon</taxon>
    </lineage>
</organism>
<feature type="compositionally biased region" description="Polar residues" evidence="1">
    <location>
        <begin position="21"/>
        <end position="43"/>
    </location>
</feature>
<accession>A0AA48L328</accession>
<gene>
    <name evidence="2" type="ORF">CcaverHIS019_0311180</name>
</gene>
<dbReference type="Proteomes" id="UP001233271">
    <property type="component" value="Chromosome 3"/>
</dbReference>
<evidence type="ECO:0000256" key="1">
    <source>
        <dbReference type="SAM" id="MobiDB-lite"/>
    </source>
</evidence>
<evidence type="ECO:0000313" key="3">
    <source>
        <dbReference type="Proteomes" id="UP001233271"/>
    </source>
</evidence>
<keyword evidence="3" id="KW-1185">Reference proteome</keyword>
<dbReference type="RefSeq" id="XP_060456313.1">
    <property type="nucleotide sequence ID" value="XM_060599639.1"/>
</dbReference>
<name>A0AA48L328_9TREE</name>
<proteinExistence type="predicted"/>
<dbReference type="KEGG" id="ccac:CcaHIS019_0311180"/>
<evidence type="ECO:0000313" key="2">
    <source>
        <dbReference type="EMBL" id="BEI91048.1"/>
    </source>
</evidence>
<sequence length="192" mass="20710">MSSHLEPEGNSDEEPKEPGTFGNSTAPSSSIHSRLSVPDQSSLPAGDASQPQPGGAQVRSAPSAREASAVGQLTMPTPAGVSNGLFLAPTPPFNVTPLVNTRINSSMPHLVLQVDEPLRQKIIDRIQTSWDKMQKVGMNASAKWKEYGKYGKDKINSSRQRNAELGQATNLMEYLIACMGILTKTKDCEWSC</sequence>
<dbReference type="EMBL" id="AP028214">
    <property type="protein sequence ID" value="BEI91048.1"/>
    <property type="molecule type" value="Genomic_DNA"/>
</dbReference>
<dbReference type="AlphaFoldDB" id="A0AA48L328"/>
<protein>
    <submittedName>
        <fullName evidence="2">Uncharacterized protein</fullName>
    </submittedName>
</protein>
<feature type="region of interest" description="Disordered" evidence="1">
    <location>
        <begin position="1"/>
        <end position="69"/>
    </location>
</feature>
<dbReference type="GeneID" id="85494918"/>